<dbReference type="InterPro" id="IPR036397">
    <property type="entry name" value="RNaseH_sf"/>
</dbReference>
<keyword evidence="4" id="KW-1185">Reference proteome</keyword>
<protein>
    <submittedName>
        <fullName evidence="3">Ribonuclease H</fullName>
    </submittedName>
</protein>
<dbReference type="STRING" id="1000565.METUNv1_02777"/>
<dbReference type="GO" id="GO:0004523">
    <property type="term" value="F:RNA-DNA hybrid ribonuclease activity"/>
    <property type="evidence" value="ECO:0007669"/>
    <property type="project" value="InterPro"/>
</dbReference>
<dbReference type="SUPFAM" id="SSF53098">
    <property type="entry name" value="Ribonuclease H-like"/>
    <property type="match status" value="1"/>
</dbReference>
<evidence type="ECO:0000313" key="4">
    <source>
        <dbReference type="Proteomes" id="UP000005019"/>
    </source>
</evidence>
<reference evidence="3 4" key="1">
    <citation type="journal article" date="2011" name="J. Bacteriol.">
        <title>Genome sequence of Methyloversatilis universalis FAM5T, a methylotrophic representative of the order Rhodocyclales.</title>
        <authorList>
            <person name="Kittichotirat W."/>
            <person name="Good N.M."/>
            <person name="Hall R."/>
            <person name="Bringel F."/>
            <person name="Lajus A."/>
            <person name="Medigue C."/>
            <person name="Smalley N.E."/>
            <person name="Beck D."/>
            <person name="Bumgarner R."/>
            <person name="Vuilleumier S."/>
            <person name="Kalyuzhnaya M.G."/>
        </authorList>
    </citation>
    <scope>NUCLEOTIDE SEQUENCE [LARGE SCALE GENOMIC DNA]</scope>
    <source>
        <strain evidence="4">ATCC BAA-1314 / JCM 13912 / FAM5</strain>
    </source>
</reference>
<dbReference type="AlphaFoldDB" id="F5REQ2"/>
<feature type="compositionally biased region" description="Basic residues" evidence="1">
    <location>
        <begin position="156"/>
        <end position="167"/>
    </location>
</feature>
<dbReference type="EMBL" id="AFHG01000052">
    <property type="protein sequence ID" value="EGK71383.1"/>
    <property type="molecule type" value="Genomic_DNA"/>
</dbReference>
<dbReference type="CDD" id="cd09279">
    <property type="entry name" value="RNase_HI_like"/>
    <property type="match status" value="1"/>
</dbReference>
<dbReference type="InterPro" id="IPR002156">
    <property type="entry name" value="RNaseH_domain"/>
</dbReference>
<dbReference type="Gene3D" id="3.30.420.10">
    <property type="entry name" value="Ribonuclease H-like superfamily/Ribonuclease H"/>
    <property type="match status" value="1"/>
</dbReference>
<feature type="region of interest" description="Disordered" evidence="1">
    <location>
        <begin position="137"/>
        <end position="167"/>
    </location>
</feature>
<name>F5REQ2_METUF</name>
<dbReference type="eggNOG" id="COG0328">
    <property type="taxonomic scope" value="Bacteria"/>
</dbReference>
<dbReference type="GO" id="GO:0003676">
    <property type="term" value="F:nucleic acid binding"/>
    <property type="evidence" value="ECO:0007669"/>
    <property type="project" value="InterPro"/>
</dbReference>
<dbReference type="PANTHER" id="PTHR48475">
    <property type="entry name" value="RIBONUCLEASE H"/>
    <property type="match status" value="1"/>
</dbReference>
<organism evidence="3 4">
    <name type="scientific">Methyloversatilis universalis (strain ATCC BAA-1314 / DSM 25237 / JCM 13912 / CCUG 52030 / FAM5)</name>
    <dbReference type="NCBI Taxonomy" id="1000565"/>
    <lineage>
        <taxon>Bacteria</taxon>
        <taxon>Pseudomonadati</taxon>
        <taxon>Pseudomonadota</taxon>
        <taxon>Betaproteobacteria</taxon>
        <taxon>Nitrosomonadales</taxon>
        <taxon>Sterolibacteriaceae</taxon>
        <taxon>Methyloversatilis</taxon>
    </lineage>
</organism>
<evidence type="ECO:0000313" key="3">
    <source>
        <dbReference type="EMBL" id="EGK71383.1"/>
    </source>
</evidence>
<proteinExistence type="predicted"/>
<sequence length="167" mass="18371">MSPAVSPPPESDPPDRWQLWFDGCAWPNPGRLGLGALIVAPDGRRIELSQAGSRHGCNNEAELDALRMALERAWAEGARRLQVTGDSDVVLRHLNGDRRATVEPLCSQLSAVATTLAGFEQVELRWVPRHRNRDADRLSRAALGLPDKPAPVPGRGRPRRRRGVQVV</sequence>
<evidence type="ECO:0000259" key="2">
    <source>
        <dbReference type="PROSITE" id="PS50879"/>
    </source>
</evidence>
<gene>
    <name evidence="3" type="ORF">METUNv1_02777</name>
</gene>
<comment type="caution">
    <text evidence="3">The sequence shown here is derived from an EMBL/GenBank/DDBJ whole genome shotgun (WGS) entry which is preliminary data.</text>
</comment>
<accession>F5REQ2</accession>
<evidence type="ECO:0000256" key="1">
    <source>
        <dbReference type="SAM" id="MobiDB-lite"/>
    </source>
</evidence>
<dbReference type="Pfam" id="PF13456">
    <property type="entry name" value="RVT_3"/>
    <property type="match status" value="1"/>
</dbReference>
<dbReference type="PROSITE" id="PS50879">
    <property type="entry name" value="RNASE_H_1"/>
    <property type="match status" value="1"/>
</dbReference>
<dbReference type="InterPro" id="IPR012337">
    <property type="entry name" value="RNaseH-like_sf"/>
</dbReference>
<feature type="domain" description="RNase H type-1" evidence="2">
    <location>
        <begin position="13"/>
        <end position="151"/>
    </location>
</feature>
<dbReference type="PANTHER" id="PTHR48475:SF1">
    <property type="entry name" value="RNASE H TYPE-1 DOMAIN-CONTAINING PROTEIN"/>
    <property type="match status" value="1"/>
</dbReference>
<dbReference type="Proteomes" id="UP000005019">
    <property type="component" value="Unassembled WGS sequence"/>
</dbReference>
<dbReference type="OrthoDB" id="8563755at2"/>